<gene>
    <name evidence="1" type="primary">PocGH01_09052000</name>
    <name evidence="1" type="ORF">POCGH01_09052000</name>
</gene>
<protein>
    <submittedName>
        <fullName evidence="1">Uncharacterized protein</fullName>
    </submittedName>
</protein>
<dbReference type="Proteomes" id="UP000242942">
    <property type="component" value="Chromosome 9"/>
</dbReference>
<evidence type="ECO:0000313" key="2">
    <source>
        <dbReference type="Proteomes" id="UP000242942"/>
    </source>
</evidence>
<name>A0A1D3TIL2_PLAOA</name>
<organism evidence="1 2">
    <name type="scientific">Plasmodium ovale</name>
    <name type="common">malaria parasite P. ovale</name>
    <dbReference type="NCBI Taxonomy" id="36330"/>
    <lineage>
        <taxon>Eukaryota</taxon>
        <taxon>Sar</taxon>
        <taxon>Alveolata</taxon>
        <taxon>Apicomplexa</taxon>
        <taxon>Aconoidasida</taxon>
        <taxon>Haemosporida</taxon>
        <taxon>Plasmodiidae</taxon>
        <taxon>Plasmodium</taxon>
        <taxon>Plasmodium (Plasmodium)</taxon>
    </lineage>
</organism>
<dbReference type="OrthoDB" id="375106at2759"/>
<keyword evidence="2" id="KW-1185">Reference proteome</keyword>
<dbReference type="EMBL" id="LT594590">
    <property type="protein sequence ID" value="SCP04783.1"/>
    <property type="molecule type" value="Genomic_DNA"/>
</dbReference>
<proteinExistence type="predicted"/>
<dbReference type="AlphaFoldDB" id="A0A1D3TIL2"/>
<sequence>MNPLLEYKRIKQAVLNKCSVNLKKEIRKNENLKTEKGENVYIPPNRDTQINFRRNIPNASCQIKRNKCDNHVATLSKLSWHKKINEHGSDDNEGNVKSCEAVQSGHVDILHVYEDDAVGDTSIWNNKKIKSNVNSNLRDISSIMEEIRSNKKRQEDAPNKAQLGEIGRNAFYLSKVKVIKGKLANLRNGSYGKEEELDLGLDNYDIGEHMEKRLASLKNIEKYKKKKS</sequence>
<evidence type="ECO:0000313" key="1">
    <source>
        <dbReference type="EMBL" id="SCP04783.1"/>
    </source>
</evidence>
<dbReference type="VEuPathDB" id="PlasmoDB:PocGH01_09052000"/>
<accession>A0A1D3TIL2</accession>
<reference evidence="1 2" key="1">
    <citation type="submission" date="2016-06" db="EMBL/GenBank/DDBJ databases">
        <authorList>
            <consortium name="Pathogen Informatics"/>
        </authorList>
    </citation>
    <scope>NUCLEOTIDE SEQUENCE [LARGE SCALE GENOMIC DNA]</scope>
    <source>
        <strain evidence="1">PocGH01</strain>
    </source>
</reference>